<keyword evidence="2" id="KW-1185">Reference proteome</keyword>
<evidence type="ECO:0000313" key="2">
    <source>
        <dbReference type="Proteomes" id="UP001055337"/>
    </source>
</evidence>
<dbReference type="Proteomes" id="UP001055337">
    <property type="component" value="Chromosome"/>
</dbReference>
<sequence length="286" mass="31515">MSRQHQSDYDQETTTRCERALVTLLGDIGPWSKRVYLAGGLAPRYIVGSLPEGARPHVGTTDVDLVIGLAVDDESDEAYRTLENNLKKADFEPQHSFRWSKEVQGVTVIVEFLCETDQVEAGKIFKPKQGTGSGLGAFNVRGAQLVTRDYFETQIEADRLDDGGHSQVAVRVAGILAYAVLKILAFQDRHENKDSYDLLYCLLNFGDGPEDAGRVAKLSPIHDDVQVRTAMRLLAERFASVEHDGPHAYAGFLADSGDADEIARLRQEAVAIVRTFLSAADFQTSQ</sequence>
<dbReference type="RefSeq" id="WP_096312396.1">
    <property type="nucleotide sequence ID" value="NZ_CP092362.2"/>
</dbReference>
<name>A0ABY3TM06_9MYCO</name>
<gene>
    <name evidence="1" type="ORF">MI149_26690</name>
</gene>
<evidence type="ECO:0008006" key="3">
    <source>
        <dbReference type="Google" id="ProtNLM"/>
    </source>
</evidence>
<organism evidence="1 2">
    <name type="scientific">Mycolicibacterium crocinum</name>
    <dbReference type="NCBI Taxonomy" id="388459"/>
    <lineage>
        <taxon>Bacteria</taxon>
        <taxon>Bacillati</taxon>
        <taxon>Actinomycetota</taxon>
        <taxon>Actinomycetes</taxon>
        <taxon>Mycobacteriales</taxon>
        <taxon>Mycobacteriaceae</taxon>
        <taxon>Mycolicibacterium</taxon>
    </lineage>
</organism>
<evidence type="ECO:0000313" key="1">
    <source>
        <dbReference type="EMBL" id="ULN41153.1"/>
    </source>
</evidence>
<protein>
    <recommendedName>
        <fullName evidence="3">Nucleotidyltransferase</fullName>
    </recommendedName>
</protein>
<dbReference type="EMBL" id="CP092362">
    <property type="protein sequence ID" value="ULN41153.1"/>
    <property type="molecule type" value="Genomic_DNA"/>
</dbReference>
<proteinExistence type="predicted"/>
<accession>A0ABY3TM06</accession>
<reference evidence="1" key="1">
    <citation type="submission" date="2022-08" db="EMBL/GenBank/DDBJ databases">
        <title>Whole genome sequencing of non-tuberculosis mycobacteria type-strains.</title>
        <authorList>
            <person name="Igarashi Y."/>
            <person name="Osugi A."/>
            <person name="Mitarai S."/>
        </authorList>
    </citation>
    <scope>NUCLEOTIDE SEQUENCE</scope>
    <source>
        <strain evidence="1">JCM 16369</strain>
    </source>
</reference>